<feature type="domain" description="Ephrin RBD" evidence="8">
    <location>
        <begin position="48"/>
        <end position="191"/>
    </location>
</feature>
<dbReference type="Gene3D" id="2.60.40.420">
    <property type="entry name" value="Cupredoxins - blue copper proteins"/>
    <property type="match status" value="1"/>
</dbReference>
<dbReference type="PANTHER" id="PTHR11304:SF29">
    <property type="entry name" value="EPHRIN"/>
    <property type="match status" value="1"/>
</dbReference>
<dbReference type="GO" id="GO:0005886">
    <property type="term" value="C:plasma membrane"/>
    <property type="evidence" value="ECO:0007669"/>
    <property type="project" value="TreeGrafter"/>
</dbReference>
<dbReference type="GO" id="GO:0048013">
    <property type="term" value="P:ephrin receptor signaling pathway"/>
    <property type="evidence" value="ECO:0007669"/>
    <property type="project" value="TreeGrafter"/>
</dbReference>
<dbReference type="Proteomes" id="UP000663879">
    <property type="component" value="Unassembled WGS sequence"/>
</dbReference>
<reference evidence="9" key="1">
    <citation type="submission" date="2021-02" db="EMBL/GenBank/DDBJ databases">
        <authorList>
            <person name="Nowell W R."/>
        </authorList>
    </citation>
    <scope>NUCLEOTIDE SEQUENCE</scope>
    <source>
        <strain evidence="9">Ploen Becks lab</strain>
    </source>
</reference>
<evidence type="ECO:0000313" key="9">
    <source>
        <dbReference type="EMBL" id="CAF0708508.1"/>
    </source>
</evidence>
<accession>A0A813M243</accession>
<evidence type="ECO:0000256" key="3">
    <source>
        <dbReference type="ARBA" id="ARBA00023136"/>
    </source>
</evidence>
<dbReference type="PANTHER" id="PTHR11304">
    <property type="entry name" value="EPHRIN"/>
    <property type="match status" value="1"/>
</dbReference>
<evidence type="ECO:0000256" key="5">
    <source>
        <dbReference type="ARBA" id="ARBA00023180"/>
    </source>
</evidence>
<protein>
    <recommendedName>
        <fullName evidence="8">Ephrin RBD domain-containing protein</fullName>
    </recommendedName>
</protein>
<dbReference type="PROSITE" id="PS51551">
    <property type="entry name" value="EPHRIN_RBD_2"/>
    <property type="match status" value="1"/>
</dbReference>
<comment type="subcellular location">
    <subcellularLocation>
        <location evidence="1">Membrane</location>
    </subcellularLocation>
</comment>
<dbReference type="InterPro" id="IPR008972">
    <property type="entry name" value="Cupredoxin"/>
</dbReference>
<keyword evidence="10" id="KW-1185">Reference proteome</keyword>
<evidence type="ECO:0000313" key="10">
    <source>
        <dbReference type="Proteomes" id="UP000663879"/>
    </source>
</evidence>
<keyword evidence="2" id="KW-0732">Signal</keyword>
<gene>
    <name evidence="9" type="ORF">OXX778_LOCUS613</name>
</gene>
<dbReference type="EMBL" id="CAJNOC010000033">
    <property type="protein sequence ID" value="CAF0708508.1"/>
    <property type="molecule type" value="Genomic_DNA"/>
</dbReference>
<dbReference type="Pfam" id="PF00812">
    <property type="entry name" value="Ephrin"/>
    <property type="match status" value="1"/>
</dbReference>
<sequence length="273" mass="31034">MNLKNIVTSRYLNMGIKSKSNLLGIQKMSLIILVLFIRIASSAGLNIAKLPSLYWSTNNRLFSDYTSNYYLKLNAHIGDSIDLVCPRSSLNDNYEYSIIYKVSSKYEFDNCLINPENYETVPILKCDKVNSANTVKFTIYFVKYSPVPNALEFEEDKEYYFLSTSSGTKDGINHQAGGLCSKFNMKFSIKINSQQNSSLLQKLMQKSDDEDSRENVKKSESSELANNLALQSISTLQSKFNLFTVSNSFRLNVNQSLIFSIVSLSIFIKFFLN</sequence>
<evidence type="ECO:0000256" key="7">
    <source>
        <dbReference type="RuleBase" id="RU004375"/>
    </source>
</evidence>
<comment type="similarity">
    <text evidence="6 7">Belongs to the ephrin family.</text>
</comment>
<dbReference type="InterPro" id="IPR001799">
    <property type="entry name" value="Ephrin_RBD"/>
</dbReference>
<keyword evidence="3 7" id="KW-0472">Membrane</keyword>
<organism evidence="9 10">
    <name type="scientific">Brachionus calyciflorus</name>
    <dbReference type="NCBI Taxonomy" id="104777"/>
    <lineage>
        <taxon>Eukaryota</taxon>
        <taxon>Metazoa</taxon>
        <taxon>Spiralia</taxon>
        <taxon>Gnathifera</taxon>
        <taxon>Rotifera</taxon>
        <taxon>Eurotatoria</taxon>
        <taxon>Monogononta</taxon>
        <taxon>Pseudotrocha</taxon>
        <taxon>Ploima</taxon>
        <taxon>Brachionidae</taxon>
        <taxon>Brachionus</taxon>
    </lineage>
</organism>
<comment type="caution">
    <text evidence="9">The sequence shown here is derived from an EMBL/GenBank/DDBJ whole genome shotgun (WGS) entry which is preliminary data.</text>
</comment>
<keyword evidence="4" id="KW-1015">Disulfide bond</keyword>
<evidence type="ECO:0000256" key="2">
    <source>
        <dbReference type="ARBA" id="ARBA00022729"/>
    </source>
</evidence>
<keyword evidence="5" id="KW-0325">Glycoprotein</keyword>
<evidence type="ECO:0000256" key="6">
    <source>
        <dbReference type="PROSITE-ProRule" id="PRU00884"/>
    </source>
</evidence>
<dbReference type="OrthoDB" id="6250301at2759"/>
<evidence type="ECO:0000259" key="8">
    <source>
        <dbReference type="PROSITE" id="PS51551"/>
    </source>
</evidence>
<name>A0A813M243_9BILA</name>
<dbReference type="SUPFAM" id="SSF49503">
    <property type="entry name" value="Cupredoxins"/>
    <property type="match status" value="1"/>
</dbReference>
<dbReference type="AlphaFoldDB" id="A0A813M243"/>
<evidence type="ECO:0000256" key="4">
    <source>
        <dbReference type="ARBA" id="ARBA00023157"/>
    </source>
</evidence>
<evidence type="ECO:0000256" key="1">
    <source>
        <dbReference type="ARBA" id="ARBA00004370"/>
    </source>
</evidence>
<dbReference type="GO" id="GO:0007411">
    <property type="term" value="P:axon guidance"/>
    <property type="evidence" value="ECO:0007669"/>
    <property type="project" value="TreeGrafter"/>
</dbReference>
<comment type="caution">
    <text evidence="6">Lacks conserved residue(s) required for the propagation of feature annotation.</text>
</comment>
<proteinExistence type="inferred from homology"/>
<dbReference type="InterPro" id="IPR031328">
    <property type="entry name" value="Ephrin"/>
</dbReference>
<dbReference type="GO" id="GO:0046875">
    <property type="term" value="F:ephrin receptor binding"/>
    <property type="evidence" value="ECO:0007669"/>
    <property type="project" value="TreeGrafter"/>
</dbReference>
<dbReference type="PRINTS" id="PR01347">
    <property type="entry name" value="EPHRIN"/>
</dbReference>